<dbReference type="PANTHER" id="PTHR35908:SF1">
    <property type="entry name" value="CONSERVED PROTEIN"/>
    <property type="match status" value="1"/>
</dbReference>
<dbReference type="SUPFAM" id="SSF54593">
    <property type="entry name" value="Glyoxalase/Bleomycin resistance protein/Dihydroxybiphenyl dioxygenase"/>
    <property type="match status" value="1"/>
</dbReference>
<dbReference type="PROSITE" id="PS51819">
    <property type="entry name" value="VOC"/>
    <property type="match status" value="1"/>
</dbReference>
<keyword evidence="3" id="KW-1185">Reference proteome</keyword>
<dbReference type="GO" id="GO:0016829">
    <property type="term" value="F:lyase activity"/>
    <property type="evidence" value="ECO:0007669"/>
    <property type="project" value="UniProtKB-KW"/>
</dbReference>
<dbReference type="AlphaFoldDB" id="A0A7W3P5G0"/>
<dbReference type="RefSeq" id="WP_182559487.1">
    <property type="nucleotide sequence ID" value="NZ_JACGWT010000002.1"/>
</dbReference>
<evidence type="ECO:0000313" key="3">
    <source>
        <dbReference type="Proteomes" id="UP000523079"/>
    </source>
</evidence>
<sequence>MQTYDHGSVVLVLDCADLERAAAFWCAALGYRTPVPAVDPYLQLVPGAHGGLDVLLQRTTDVKHEKNWMHLDLRTPDLETETARLVDLGATLLTAEPVIEDGWRWHVLADPDGNELCVLEPPTTDVG</sequence>
<dbReference type="CDD" id="cd06587">
    <property type="entry name" value="VOC"/>
    <property type="match status" value="1"/>
</dbReference>
<dbReference type="Pfam" id="PF18029">
    <property type="entry name" value="Glyoxalase_6"/>
    <property type="match status" value="1"/>
</dbReference>
<dbReference type="InterPro" id="IPR037523">
    <property type="entry name" value="VOC_core"/>
</dbReference>
<accession>A0A7W3P5G0</accession>
<organism evidence="2 3">
    <name type="scientific">Microlunatus kandeliicorticis</name>
    <dbReference type="NCBI Taxonomy" id="1759536"/>
    <lineage>
        <taxon>Bacteria</taxon>
        <taxon>Bacillati</taxon>
        <taxon>Actinomycetota</taxon>
        <taxon>Actinomycetes</taxon>
        <taxon>Propionibacteriales</taxon>
        <taxon>Propionibacteriaceae</taxon>
        <taxon>Microlunatus</taxon>
    </lineage>
</organism>
<dbReference type="InterPro" id="IPR029068">
    <property type="entry name" value="Glyas_Bleomycin-R_OHBP_Dase"/>
</dbReference>
<comment type="caution">
    <text evidence="2">The sequence shown here is derived from an EMBL/GenBank/DDBJ whole genome shotgun (WGS) entry which is preliminary data.</text>
</comment>
<dbReference type="Gene3D" id="3.10.180.10">
    <property type="entry name" value="2,3-Dihydroxybiphenyl 1,2-Dioxygenase, domain 1"/>
    <property type="match status" value="1"/>
</dbReference>
<keyword evidence="2" id="KW-0456">Lyase</keyword>
<proteinExistence type="predicted"/>
<evidence type="ECO:0000259" key="1">
    <source>
        <dbReference type="PROSITE" id="PS51819"/>
    </source>
</evidence>
<feature type="domain" description="VOC" evidence="1">
    <location>
        <begin position="7"/>
        <end position="121"/>
    </location>
</feature>
<evidence type="ECO:0000313" key="2">
    <source>
        <dbReference type="EMBL" id="MBA8793949.1"/>
    </source>
</evidence>
<reference evidence="2 3" key="1">
    <citation type="submission" date="2020-07" db="EMBL/GenBank/DDBJ databases">
        <title>Sequencing the genomes of 1000 actinobacteria strains.</title>
        <authorList>
            <person name="Klenk H.-P."/>
        </authorList>
    </citation>
    <scope>NUCLEOTIDE SEQUENCE [LARGE SCALE GENOMIC DNA]</scope>
    <source>
        <strain evidence="2 3">DSM 100723</strain>
    </source>
</reference>
<name>A0A7W3P5G0_9ACTN</name>
<dbReference type="PANTHER" id="PTHR35908">
    <property type="entry name" value="HYPOTHETICAL FUSION PROTEIN"/>
    <property type="match status" value="1"/>
</dbReference>
<dbReference type="EMBL" id="JACGWT010000002">
    <property type="protein sequence ID" value="MBA8793949.1"/>
    <property type="molecule type" value="Genomic_DNA"/>
</dbReference>
<gene>
    <name evidence="2" type="ORF">FHX74_001554</name>
</gene>
<dbReference type="Proteomes" id="UP000523079">
    <property type="component" value="Unassembled WGS sequence"/>
</dbReference>
<protein>
    <submittedName>
        <fullName evidence="2">Putative enzyme related to lactoylglutathione lyase</fullName>
    </submittedName>
</protein>
<dbReference type="InterPro" id="IPR041581">
    <property type="entry name" value="Glyoxalase_6"/>
</dbReference>